<comment type="subcellular location">
    <subcellularLocation>
        <location evidence="5">Cytoplasm</location>
    </subcellularLocation>
</comment>
<feature type="binding site" evidence="5">
    <location>
        <begin position="105"/>
        <end position="106"/>
    </location>
    <ligand>
        <name>pyridoxal 5'-phosphate</name>
        <dbReference type="ChEBI" id="CHEBI:597326"/>
    </ligand>
</feature>
<dbReference type="CDD" id="cd00610">
    <property type="entry name" value="OAT_like"/>
    <property type="match status" value="1"/>
</dbReference>
<accession>A0A413R8M7</accession>
<evidence type="ECO:0000313" key="6">
    <source>
        <dbReference type="EMBL" id="RHA18655.1"/>
    </source>
</evidence>
<comment type="cofactor">
    <cofactor evidence="5">
        <name>pyridoxal 5'-phosphate</name>
        <dbReference type="ChEBI" id="CHEBI:597326"/>
    </cofactor>
    <text evidence="5">Binds 1 pyridoxal phosphate per subunit.</text>
</comment>
<evidence type="ECO:0000256" key="3">
    <source>
        <dbReference type="ARBA" id="ARBA00022679"/>
    </source>
</evidence>
<comment type="miscellaneous">
    <text evidence="5">May also have succinyldiaminopimelate aminotransferase activity, thus carrying out the corresponding step in lysine biosynthesis.</text>
</comment>
<protein>
    <recommendedName>
        <fullName evidence="5">Acetylornithine aminotransferase</fullName>
        <shortName evidence="5">ACOAT</shortName>
        <ecNumber evidence="5">2.6.1.11</ecNumber>
    </recommendedName>
</protein>
<feature type="binding site" evidence="5">
    <location>
        <begin position="223"/>
        <end position="226"/>
    </location>
    <ligand>
        <name>pyridoxal 5'-phosphate</name>
        <dbReference type="ChEBI" id="CHEBI:597326"/>
    </ligand>
</feature>
<dbReference type="PANTHER" id="PTHR11986">
    <property type="entry name" value="AMINOTRANSFERASE CLASS III"/>
    <property type="match status" value="1"/>
</dbReference>
<dbReference type="GO" id="GO:0005737">
    <property type="term" value="C:cytoplasm"/>
    <property type="evidence" value="ECO:0007669"/>
    <property type="project" value="UniProtKB-SubCell"/>
</dbReference>
<evidence type="ECO:0000313" key="7">
    <source>
        <dbReference type="Proteomes" id="UP000284779"/>
    </source>
</evidence>
<feature type="binding site" evidence="5">
    <location>
        <position position="280"/>
    </location>
    <ligand>
        <name>N(2)-acetyl-L-ornithine</name>
        <dbReference type="ChEBI" id="CHEBI:57805"/>
    </ligand>
</feature>
<dbReference type="InterPro" id="IPR049704">
    <property type="entry name" value="Aminotrans_3_PPA_site"/>
</dbReference>
<dbReference type="NCBIfam" id="NF002325">
    <property type="entry name" value="PRK01278.1"/>
    <property type="match status" value="1"/>
</dbReference>
<organism evidence="6 7">
    <name type="scientific">Eubacterium ventriosum</name>
    <dbReference type="NCBI Taxonomy" id="39496"/>
    <lineage>
        <taxon>Bacteria</taxon>
        <taxon>Bacillati</taxon>
        <taxon>Bacillota</taxon>
        <taxon>Clostridia</taxon>
        <taxon>Eubacteriales</taxon>
        <taxon>Eubacteriaceae</taxon>
        <taxon>Eubacterium</taxon>
    </lineage>
</organism>
<keyword evidence="1 5" id="KW-0032">Aminotransferase</keyword>
<feature type="modified residue" description="N6-(pyridoxal phosphate)lysine" evidence="5">
    <location>
        <position position="252"/>
    </location>
</feature>
<dbReference type="Pfam" id="PF00202">
    <property type="entry name" value="Aminotran_3"/>
    <property type="match status" value="1"/>
</dbReference>
<keyword evidence="4 5" id="KW-0663">Pyridoxal phosphate</keyword>
<comment type="caution">
    <text evidence="6">The sequence shown here is derived from an EMBL/GenBank/DDBJ whole genome shotgun (WGS) entry which is preliminary data.</text>
</comment>
<dbReference type="UniPathway" id="UPA00068">
    <property type="reaction ID" value="UER00109"/>
</dbReference>
<dbReference type="InterPro" id="IPR005814">
    <property type="entry name" value="Aminotrans_3"/>
</dbReference>
<comment type="similarity">
    <text evidence="5">Belongs to the class-III pyridoxal-phosphate-dependent aminotransferase family. ArgD subfamily.</text>
</comment>
<dbReference type="InterPro" id="IPR004636">
    <property type="entry name" value="AcOrn/SuccOrn_fam"/>
</dbReference>
<proteinExistence type="inferred from homology"/>
<keyword evidence="5" id="KW-0963">Cytoplasm</keyword>
<keyword evidence="3 5" id="KW-0808">Transferase</keyword>
<dbReference type="EC" id="2.6.1.11" evidence="5"/>
<evidence type="ECO:0000256" key="5">
    <source>
        <dbReference type="HAMAP-Rule" id="MF_01107"/>
    </source>
</evidence>
<dbReference type="Gene3D" id="3.90.1150.10">
    <property type="entry name" value="Aspartate Aminotransferase, domain 1"/>
    <property type="match status" value="1"/>
</dbReference>
<keyword evidence="2 5" id="KW-0028">Amino-acid biosynthesis</keyword>
<dbReference type="EMBL" id="QSFD01000005">
    <property type="protein sequence ID" value="RHA18655.1"/>
    <property type="molecule type" value="Genomic_DNA"/>
</dbReference>
<name>A0A413R8M7_9FIRM</name>
<dbReference type="Proteomes" id="UP000284779">
    <property type="component" value="Unassembled WGS sequence"/>
</dbReference>
<dbReference type="InterPro" id="IPR015422">
    <property type="entry name" value="PyrdxlP-dep_Trfase_small"/>
</dbReference>
<reference evidence="6 7" key="1">
    <citation type="submission" date="2018-08" db="EMBL/GenBank/DDBJ databases">
        <title>A genome reference for cultivated species of the human gut microbiota.</title>
        <authorList>
            <person name="Zou Y."/>
            <person name="Xue W."/>
            <person name="Luo G."/>
        </authorList>
    </citation>
    <scope>NUCLEOTIDE SEQUENCE [LARGE SCALE GENOMIC DNA]</scope>
    <source>
        <strain evidence="6 7">AM44-11BH</strain>
    </source>
</reference>
<dbReference type="PANTHER" id="PTHR11986:SF79">
    <property type="entry name" value="ACETYLORNITHINE AMINOTRANSFERASE, MITOCHONDRIAL"/>
    <property type="match status" value="1"/>
</dbReference>
<dbReference type="GO" id="GO:0003992">
    <property type="term" value="F:N2-acetyl-L-ornithine:2-oxoglutarate 5-aminotransferase activity"/>
    <property type="evidence" value="ECO:0007669"/>
    <property type="project" value="UniProtKB-UniRule"/>
</dbReference>
<dbReference type="PROSITE" id="PS00600">
    <property type="entry name" value="AA_TRANSFER_CLASS_3"/>
    <property type="match status" value="1"/>
</dbReference>
<dbReference type="InterPro" id="IPR050103">
    <property type="entry name" value="Class-III_PLP-dep_AT"/>
</dbReference>
<dbReference type="Gene3D" id="3.40.640.10">
    <property type="entry name" value="Type I PLP-dependent aspartate aminotransferase-like (Major domain)"/>
    <property type="match status" value="1"/>
</dbReference>
<feature type="binding site" evidence="5">
    <location>
        <position position="281"/>
    </location>
    <ligand>
        <name>pyridoxal 5'-phosphate</name>
        <dbReference type="ChEBI" id="CHEBI:597326"/>
    </ligand>
</feature>
<dbReference type="SUPFAM" id="SSF53383">
    <property type="entry name" value="PLP-dependent transferases"/>
    <property type="match status" value="1"/>
</dbReference>
<dbReference type="GO" id="GO:0006526">
    <property type="term" value="P:L-arginine biosynthetic process"/>
    <property type="evidence" value="ECO:0007669"/>
    <property type="project" value="UniProtKB-UniRule"/>
</dbReference>
<evidence type="ECO:0000256" key="1">
    <source>
        <dbReference type="ARBA" id="ARBA00022576"/>
    </source>
</evidence>
<sequence length="393" mass="43263">MTDKEYMDQGEQYLIHTYNRFKIVLDKGEGVYLYDVNGKKYLDFAAGIAVFALGYGNKEYNDALKAQIDKLIHTSNLYYNVPAIEAAKKVVEASGLKKAFFTNSGAEAIEGALKMAKRYAYDRDKNSDHEVIAMNHSFHGRTMGALALTGNSHYQEPFGPMISGIKFAEFNNLDSVKALINEKTCAIIVEPVQGEGGIYPATKEFMEGIRKICDDNDIIMICDEIQCGMGRTGKMYAFQHYNVKPDIITTAKALGCGVPVGAFVAGEKCCDSLVPGDHGTTYGGNPLATAAVSKVFDLFEEMNILEHVNEVSNYLEEQLDKLVEQYDNVVTRRGKGLMQGLVLTTPVIDTVNKAIEKGLLVISAGSDVLRMVPPLVITKENVDEMIEILSQCL</sequence>
<keyword evidence="7" id="KW-1185">Reference proteome</keyword>
<dbReference type="InterPro" id="IPR015421">
    <property type="entry name" value="PyrdxlP-dep_Trfase_major"/>
</dbReference>
<dbReference type="NCBIfam" id="TIGR00707">
    <property type="entry name" value="argD"/>
    <property type="match status" value="1"/>
</dbReference>
<comment type="pathway">
    <text evidence="5">Amino-acid biosynthesis; L-arginine biosynthesis; N(2)-acetyl-L-ornithine from L-glutamate: step 4/4.</text>
</comment>
<gene>
    <name evidence="5" type="primary">argD</name>
    <name evidence="6" type="ORF">DW944_06170</name>
</gene>
<comment type="catalytic activity">
    <reaction evidence="5">
        <text>N(2)-acetyl-L-ornithine + 2-oxoglutarate = N-acetyl-L-glutamate 5-semialdehyde + L-glutamate</text>
        <dbReference type="Rhea" id="RHEA:18049"/>
        <dbReference type="ChEBI" id="CHEBI:16810"/>
        <dbReference type="ChEBI" id="CHEBI:29123"/>
        <dbReference type="ChEBI" id="CHEBI:29985"/>
        <dbReference type="ChEBI" id="CHEBI:57805"/>
        <dbReference type="EC" id="2.6.1.11"/>
    </reaction>
</comment>
<evidence type="ECO:0000256" key="4">
    <source>
        <dbReference type="ARBA" id="ARBA00022898"/>
    </source>
</evidence>
<dbReference type="GO" id="GO:0030170">
    <property type="term" value="F:pyridoxal phosphate binding"/>
    <property type="evidence" value="ECO:0007669"/>
    <property type="project" value="InterPro"/>
</dbReference>
<dbReference type="GO" id="GO:0042802">
    <property type="term" value="F:identical protein binding"/>
    <property type="evidence" value="ECO:0007669"/>
    <property type="project" value="TreeGrafter"/>
</dbReference>
<dbReference type="FunFam" id="3.40.640.10:FF:000004">
    <property type="entry name" value="Acetylornithine aminotransferase"/>
    <property type="match status" value="1"/>
</dbReference>
<comment type="subunit">
    <text evidence="5">Homodimer.</text>
</comment>
<dbReference type="AlphaFoldDB" id="A0A413R8M7"/>
<dbReference type="HAMAP" id="MF_01107">
    <property type="entry name" value="ArgD_aminotrans_3"/>
    <property type="match status" value="1"/>
</dbReference>
<feature type="binding site" evidence="5">
    <location>
        <position position="141"/>
    </location>
    <ligand>
        <name>N(2)-acetyl-L-ornithine</name>
        <dbReference type="ChEBI" id="CHEBI:57805"/>
    </ligand>
</feature>
<evidence type="ECO:0000256" key="2">
    <source>
        <dbReference type="ARBA" id="ARBA00022605"/>
    </source>
</evidence>
<dbReference type="InterPro" id="IPR015424">
    <property type="entry name" value="PyrdxlP-dep_Trfase"/>
</dbReference>
<keyword evidence="5" id="KW-0055">Arginine biosynthesis</keyword>
<dbReference type="RefSeq" id="WP_117970393.1">
    <property type="nucleotide sequence ID" value="NZ_CATWJF010000013.1"/>
</dbReference>
<feature type="binding site" evidence="5">
    <location>
        <position position="138"/>
    </location>
    <ligand>
        <name>pyridoxal 5'-phosphate</name>
        <dbReference type="ChEBI" id="CHEBI:597326"/>
    </ligand>
</feature>
<dbReference type="PIRSF" id="PIRSF000521">
    <property type="entry name" value="Transaminase_4ab_Lys_Orn"/>
    <property type="match status" value="1"/>
</dbReference>